<keyword evidence="2" id="KW-1185">Reference proteome</keyword>
<evidence type="ECO:0000313" key="1">
    <source>
        <dbReference type="EMBL" id="MDQ0392546.1"/>
    </source>
</evidence>
<proteinExistence type="predicted"/>
<protein>
    <submittedName>
        <fullName evidence="1">Uncharacterized protein</fullName>
    </submittedName>
</protein>
<organism evidence="1 2">
    <name type="scientific">Labrys monachus</name>
    <dbReference type="NCBI Taxonomy" id="217067"/>
    <lineage>
        <taxon>Bacteria</taxon>
        <taxon>Pseudomonadati</taxon>
        <taxon>Pseudomonadota</taxon>
        <taxon>Alphaproteobacteria</taxon>
        <taxon>Hyphomicrobiales</taxon>
        <taxon>Xanthobacteraceae</taxon>
        <taxon>Labrys</taxon>
    </lineage>
</organism>
<reference evidence="1 2" key="1">
    <citation type="submission" date="2023-07" db="EMBL/GenBank/DDBJ databases">
        <title>Genomic Encyclopedia of Type Strains, Phase IV (KMG-IV): sequencing the most valuable type-strain genomes for metagenomic binning, comparative biology and taxonomic classification.</title>
        <authorList>
            <person name="Goeker M."/>
        </authorList>
    </citation>
    <scope>NUCLEOTIDE SEQUENCE [LARGE SCALE GENOMIC DNA]</scope>
    <source>
        <strain evidence="1 2">DSM 5896</strain>
    </source>
</reference>
<evidence type="ECO:0000313" key="2">
    <source>
        <dbReference type="Proteomes" id="UP001237448"/>
    </source>
</evidence>
<comment type="caution">
    <text evidence="1">The sequence shown here is derived from an EMBL/GenBank/DDBJ whole genome shotgun (WGS) entry which is preliminary data.</text>
</comment>
<gene>
    <name evidence="1" type="ORF">J3R73_002338</name>
</gene>
<sequence>MIQAEDLAGMGFELTWFNDAYGIWRRTGGVRH</sequence>
<dbReference type="EMBL" id="JAUSVK010000001">
    <property type="protein sequence ID" value="MDQ0392546.1"/>
    <property type="molecule type" value="Genomic_DNA"/>
</dbReference>
<dbReference type="Proteomes" id="UP001237448">
    <property type="component" value="Unassembled WGS sequence"/>
</dbReference>
<name>A0ABU0FD62_9HYPH</name>
<accession>A0ABU0FD62</accession>